<feature type="transmembrane region" description="Helical" evidence="1">
    <location>
        <begin position="16"/>
        <end position="35"/>
    </location>
</feature>
<dbReference type="Proteomes" id="UP000325307">
    <property type="component" value="Unassembled WGS sequence"/>
</dbReference>
<gene>
    <name evidence="2" type="ORF">NCCP1664_24880</name>
</gene>
<name>A0A5A7NT81_9MICC</name>
<dbReference type="EMBL" id="BKDJ01000014">
    <property type="protein sequence ID" value="GER23993.1"/>
    <property type="molecule type" value="Genomic_DNA"/>
</dbReference>
<evidence type="ECO:0000313" key="3">
    <source>
        <dbReference type="Proteomes" id="UP000325307"/>
    </source>
</evidence>
<accession>A0A5A7NT81</accession>
<keyword evidence="3" id="KW-1185">Reference proteome</keyword>
<feature type="transmembrane region" description="Helical" evidence="1">
    <location>
        <begin position="106"/>
        <end position="125"/>
    </location>
</feature>
<dbReference type="InterPro" id="IPR018723">
    <property type="entry name" value="DUF2254_membrane"/>
</dbReference>
<evidence type="ECO:0000256" key="1">
    <source>
        <dbReference type="SAM" id="Phobius"/>
    </source>
</evidence>
<keyword evidence="1" id="KW-0812">Transmembrane</keyword>
<feature type="transmembrane region" description="Helical" evidence="1">
    <location>
        <begin position="131"/>
        <end position="158"/>
    </location>
</feature>
<comment type="caution">
    <text evidence="2">The sequence shown here is derived from an EMBL/GenBank/DDBJ whole genome shotgun (WGS) entry which is preliminary data.</text>
</comment>
<feature type="transmembrane region" description="Helical" evidence="1">
    <location>
        <begin position="67"/>
        <end position="86"/>
    </location>
</feature>
<keyword evidence="1" id="KW-1133">Transmembrane helix</keyword>
<dbReference type="Pfam" id="PF10011">
    <property type="entry name" value="DUF2254"/>
    <property type="match status" value="1"/>
</dbReference>
<proteinExistence type="predicted"/>
<protein>
    <recommendedName>
        <fullName evidence="4">DUF2254 domain-containing protein</fullName>
    </recommendedName>
</protein>
<keyword evidence="1" id="KW-0472">Membrane</keyword>
<reference evidence="2 3" key="1">
    <citation type="submission" date="2019-09" db="EMBL/GenBank/DDBJ databases">
        <title>Arthrobacter zafarii sp. nov., a moderately thermotolerant and halotolerant actinobacterium isolated from Cholistan desert soil of Pakistan.</title>
        <authorList>
            <person name="Amin A."/>
            <person name="Ahmed I."/>
            <person name="Khalid N."/>
            <person name="Schumann P."/>
            <person name="Busse H.J."/>
            <person name="Khan I.U."/>
            <person name="Li S."/>
            <person name="Li W.J."/>
        </authorList>
    </citation>
    <scope>NUCLEOTIDE SEQUENCE [LARGE SCALE GENOMIC DNA]</scope>
    <source>
        <strain evidence="2 3">NCCP-1664</strain>
    </source>
</reference>
<dbReference type="OrthoDB" id="2955631at2"/>
<dbReference type="RefSeq" id="WP_149957586.1">
    <property type="nucleotide sequence ID" value="NZ_BKDJ01000014.1"/>
</dbReference>
<dbReference type="AlphaFoldDB" id="A0A5A7NT81"/>
<organism evidence="2 3">
    <name type="scientific">Zafaria cholistanensis</name>
    <dbReference type="NCBI Taxonomy" id="1682741"/>
    <lineage>
        <taxon>Bacteria</taxon>
        <taxon>Bacillati</taxon>
        <taxon>Actinomycetota</taxon>
        <taxon>Actinomycetes</taxon>
        <taxon>Micrococcales</taxon>
        <taxon>Micrococcaceae</taxon>
        <taxon>Zafaria</taxon>
    </lineage>
</organism>
<evidence type="ECO:0008006" key="4">
    <source>
        <dbReference type="Google" id="ProtNLM"/>
    </source>
</evidence>
<sequence length="446" mass="47642">MGRGRRISAEGVRASLWFWPVVAAGAFLLLTLVLLKVRPVAGTAWAGLIWPAGADAALALLQTVATAIMAAATVTVSLTVVALQLASQQFSPRLLRQFARDRFTQAVLALFISTFVVALAGLQGLNADQPVPVLVMLLVLLMGIASAVGLLAFVGHIVKSLRVDTMMVTVHEEAASTIKQFCPPYEDRSKDPQDGLPGPAGGTLLPSARSGFVQIIQPRLLITAAAERGLFIRLGIRPGDHVVAGSPLGSIWSTSGAGAAAEDLEGALQESIGMGFERTSEQDVALGLRQLTDIAVKAISPGINDPITAAHAIGYCADLLTRLQGRHLGPQQHNDTDGQPRLLLPARDHRYYLDLVCAPIRRFGRAEPLVLTALLRMLRDCAAAARDGAQREEVSRQAGLILENASDELLEYDREAIVELVQRVEAALEGNIDDAYRDRAGETRSV</sequence>
<evidence type="ECO:0000313" key="2">
    <source>
        <dbReference type="EMBL" id="GER23993.1"/>
    </source>
</evidence>